<dbReference type="GO" id="GO:0055085">
    <property type="term" value="P:transmembrane transport"/>
    <property type="evidence" value="ECO:0007669"/>
    <property type="project" value="InterPro"/>
</dbReference>
<keyword evidence="2" id="KW-1003">Cell membrane</keyword>
<dbReference type="EMBL" id="JAUSRR010000009">
    <property type="protein sequence ID" value="MDP9925985.1"/>
    <property type="molecule type" value="Genomic_DNA"/>
</dbReference>
<dbReference type="NCBIfam" id="NF038017">
    <property type="entry name" value="ABC_perm1"/>
    <property type="match status" value="1"/>
</dbReference>
<comment type="subcellular location">
    <subcellularLocation>
        <location evidence="1">Cell membrane</location>
        <topology evidence="1">Multi-pass membrane protein</topology>
    </subcellularLocation>
</comment>
<evidence type="ECO:0000256" key="3">
    <source>
        <dbReference type="ARBA" id="ARBA00022692"/>
    </source>
</evidence>
<comment type="caution">
    <text evidence="11">The sequence shown here is derived from an EMBL/GenBank/DDBJ whole genome shotgun (WGS) entry which is preliminary data.</text>
</comment>
<dbReference type="GO" id="GO:0005524">
    <property type="term" value="F:ATP binding"/>
    <property type="evidence" value="ECO:0007669"/>
    <property type="project" value="UniProtKB-KW"/>
</dbReference>
<feature type="domain" description="ABC transmembrane type-1" evidence="10">
    <location>
        <begin position="26"/>
        <end position="222"/>
    </location>
</feature>
<dbReference type="InterPro" id="IPR017871">
    <property type="entry name" value="ABC_transporter-like_CS"/>
</dbReference>
<dbReference type="PROSITE" id="PS50928">
    <property type="entry name" value="ABC_TM1"/>
    <property type="match status" value="1"/>
</dbReference>
<feature type="transmembrane region" description="Helical" evidence="8">
    <location>
        <begin position="97"/>
        <end position="118"/>
    </location>
</feature>
<dbReference type="SUPFAM" id="SSF161098">
    <property type="entry name" value="MetI-like"/>
    <property type="match status" value="1"/>
</dbReference>
<evidence type="ECO:0000313" key="11">
    <source>
        <dbReference type="EMBL" id="MDP9925985.1"/>
    </source>
</evidence>
<keyword evidence="4" id="KW-0547">Nucleotide-binding</keyword>
<dbReference type="GO" id="GO:0016887">
    <property type="term" value="F:ATP hydrolysis activity"/>
    <property type="evidence" value="ECO:0007669"/>
    <property type="project" value="InterPro"/>
</dbReference>
<feature type="domain" description="ABC transporter" evidence="9">
    <location>
        <begin position="262"/>
        <end position="486"/>
    </location>
</feature>
<proteinExistence type="predicted"/>
<dbReference type="InterPro" id="IPR000515">
    <property type="entry name" value="MetI-like"/>
</dbReference>
<gene>
    <name evidence="11" type="ORF">J2W25_005032</name>
</gene>
<keyword evidence="7 8" id="KW-0472">Membrane</keyword>
<dbReference type="InterPro" id="IPR035906">
    <property type="entry name" value="MetI-like_sf"/>
</dbReference>
<evidence type="ECO:0000256" key="2">
    <source>
        <dbReference type="ARBA" id="ARBA00022475"/>
    </source>
</evidence>
<dbReference type="InterPro" id="IPR027417">
    <property type="entry name" value="P-loop_NTPase"/>
</dbReference>
<feature type="transmembrane region" description="Helical" evidence="8">
    <location>
        <begin position="156"/>
        <end position="181"/>
    </location>
</feature>
<evidence type="ECO:0000256" key="5">
    <source>
        <dbReference type="ARBA" id="ARBA00022840"/>
    </source>
</evidence>
<dbReference type="InterPro" id="IPR049783">
    <property type="entry name" value="ABC_perm_TupB-like"/>
</dbReference>
<dbReference type="CDD" id="cd06261">
    <property type="entry name" value="TM_PBP2"/>
    <property type="match status" value="1"/>
</dbReference>
<dbReference type="Gene3D" id="1.10.3720.10">
    <property type="entry name" value="MetI-like"/>
    <property type="match status" value="1"/>
</dbReference>
<feature type="transmembrane region" description="Helical" evidence="8">
    <location>
        <begin position="61"/>
        <end position="85"/>
    </location>
</feature>
<evidence type="ECO:0000256" key="4">
    <source>
        <dbReference type="ARBA" id="ARBA00022741"/>
    </source>
</evidence>
<evidence type="ECO:0000256" key="1">
    <source>
        <dbReference type="ARBA" id="ARBA00004651"/>
    </source>
</evidence>
<protein>
    <submittedName>
        <fullName evidence="11">Tungstate transport system ATP-binding protein</fullName>
    </submittedName>
</protein>
<keyword evidence="6 8" id="KW-1133">Transmembrane helix</keyword>
<evidence type="ECO:0000256" key="8">
    <source>
        <dbReference type="SAM" id="Phobius"/>
    </source>
</evidence>
<dbReference type="InterPro" id="IPR003439">
    <property type="entry name" value="ABC_transporter-like_ATP-bd"/>
</dbReference>
<dbReference type="SUPFAM" id="SSF52540">
    <property type="entry name" value="P-loop containing nucleoside triphosphate hydrolases"/>
    <property type="match status" value="1"/>
</dbReference>
<keyword evidence="5 11" id="KW-0067">ATP-binding</keyword>
<evidence type="ECO:0000256" key="7">
    <source>
        <dbReference type="ARBA" id="ARBA00023136"/>
    </source>
</evidence>
<organism evidence="11 12">
    <name type="scientific">Variovorax boronicumulans</name>
    <dbReference type="NCBI Taxonomy" id="436515"/>
    <lineage>
        <taxon>Bacteria</taxon>
        <taxon>Pseudomonadati</taxon>
        <taxon>Pseudomonadota</taxon>
        <taxon>Betaproteobacteria</taxon>
        <taxon>Burkholderiales</taxon>
        <taxon>Comamonadaceae</taxon>
        <taxon>Variovorax</taxon>
    </lineage>
</organism>
<evidence type="ECO:0000259" key="9">
    <source>
        <dbReference type="PROSITE" id="PS50893"/>
    </source>
</evidence>
<dbReference type="Pfam" id="PF00005">
    <property type="entry name" value="ABC_tran"/>
    <property type="match status" value="1"/>
</dbReference>
<feature type="transmembrane region" description="Helical" evidence="8">
    <location>
        <begin position="32"/>
        <end position="54"/>
    </location>
</feature>
<dbReference type="SMART" id="SM00382">
    <property type="entry name" value="AAA"/>
    <property type="match status" value="1"/>
</dbReference>
<evidence type="ECO:0000313" key="12">
    <source>
        <dbReference type="Proteomes" id="UP001244295"/>
    </source>
</evidence>
<reference evidence="11" key="1">
    <citation type="submission" date="2023-07" db="EMBL/GenBank/DDBJ databases">
        <title>Sorghum-associated microbial communities from plants grown in Nebraska, USA.</title>
        <authorList>
            <person name="Schachtman D."/>
        </authorList>
    </citation>
    <scope>NUCLEOTIDE SEQUENCE</scope>
    <source>
        <strain evidence="11">DS2795</strain>
    </source>
</reference>
<dbReference type="Proteomes" id="UP001244295">
    <property type="component" value="Unassembled WGS sequence"/>
</dbReference>
<dbReference type="Gene3D" id="3.40.50.300">
    <property type="entry name" value="P-loop containing nucleotide triphosphate hydrolases"/>
    <property type="match status" value="1"/>
</dbReference>
<dbReference type="PROSITE" id="PS00211">
    <property type="entry name" value="ABC_TRANSPORTER_1"/>
    <property type="match status" value="1"/>
</dbReference>
<keyword evidence="3 8" id="KW-0812">Transmembrane</keyword>
<feature type="transmembrane region" description="Helical" evidence="8">
    <location>
        <begin position="201"/>
        <end position="225"/>
    </location>
</feature>
<accession>A0AAW8E2Z0</accession>
<dbReference type="GO" id="GO:0005886">
    <property type="term" value="C:plasma membrane"/>
    <property type="evidence" value="ECO:0007669"/>
    <property type="project" value="UniProtKB-SubCell"/>
</dbReference>
<sequence>MNTVTEGWALAWRLITGADPELVRITALSLQVSATACLIGALFGLLLGAWLAVARFPGHALAVWLVNTLLALPAVVVGLLVYLLLSRSGPLGELGILFTPSAMVVAQSVLVTPLIAALSRRLVMAALADGGDQLRSLGAGPLATALLMLVHDRMGVATVLLTAFARAIAEVGAVMIVGGNIAGVTRVMTTTIALETSKGDLALALALGIVLLAVVGAVNGAIGLLQWLATRPLSTAPPAKPRAVRRTPAPHTPAAAGTVPLIRLERATVRFGALVALDEASLTLHRGDRLVLVGANGSGKTTLLRLLHGLLPCEGRCERLPLRPEGRLPRAAMLFQRPFLLSLSVWRNVWVGLWLAGVPAAERSERCGLALARVGLLEHAERSARSLSGGQQQRLGLARAWALQPDILFLDEPTASLDPGAKNEIESLIEEVAHSGVTIVMSTHNLGQAKRLATRVAYLHAGRIVVERPVASFFDSDDLPPEAAQFLQGELGWYHVDPAQGPPPARGVPA</sequence>
<name>A0AAW8E2Z0_9BURK</name>
<dbReference type="InterPro" id="IPR003593">
    <property type="entry name" value="AAA+_ATPase"/>
</dbReference>
<dbReference type="PANTHER" id="PTHR43632:SF1">
    <property type="entry name" value="PERMEASE COMPONENT OF TUNGSTATE ABC TRANSPORTER"/>
    <property type="match status" value="1"/>
</dbReference>
<evidence type="ECO:0000259" key="10">
    <source>
        <dbReference type="PROSITE" id="PS50928"/>
    </source>
</evidence>
<dbReference type="AlphaFoldDB" id="A0AAW8E2Z0"/>
<dbReference type="PROSITE" id="PS50893">
    <property type="entry name" value="ABC_TRANSPORTER_2"/>
    <property type="match status" value="1"/>
</dbReference>
<dbReference type="PANTHER" id="PTHR43632">
    <property type="entry name" value="PERMEASE COMPONENT OF TUNGSTATE ABC TRANSPORTER"/>
    <property type="match status" value="1"/>
</dbReference>
<evidence type="ECO:0000256" key="6">
    <source>
        <dbReference type="ARBA" id="ARBA00022989"/>
    </source>
</evidence>